<dbReference type="RefSeq" id="WP_404634500.1">
    <property type="nucleotide sequence ID" value="NZ_JADIKM010000004.1"/>
</dbReference>
<reference evidence="6 7" key="1">
    <citation type="submission" date="2020-10" db="EMBL/GenBank/DDBJ databases">
        <title>Phylogeny of dyella-like bacteria.</title>
        <authorList>
            <person name="Fu J."/>
        </authorList>
    </citation>
    <scope>NUCLEOTIDE SEQUENCE [LARGE SCALE GENOMIC DNA]</scope>
    <source>
        <strain evidence="6 7">Gsoil3046</strain>
    </source>
</reference>
<dbReference type="PANTHER" id="PTHR30537">
    <property type="entry name" value="HTH-TYPE TRANSCRIPTIONAL REGULATOR"/>
    <property type="match status" value="1"/>
</dbReference>
<evidence type="ECO:0000256" key="1">
    <source>
        <dbReference type="ARBA" id="ARBA00009437"/>
    </source>
</evidence>
<evidence type="ECO:0000256" key="4">
    <source>
        <dbReference type="ARBA" id="ARBA00023163"/>
    </source>
</evidence>
<organism evidence="6 7">
    <name type="scientific">Dyella ginsengisoli</name>
    <dbReference type="NCBI Taxonomy" id="363848"/>
    <lineage>
        <taxon>Bacteria</taxon>
        <taxon>Pseudomonadati</taxon>
        <taxon>Pseudomonadota</taxon>
        <taxon>Gammaproteobacteria</taxon>
        <taxon>Lysobacterales</taxon>
        <taxon>Rhodanobacteraceae</taxon>
        <taxon>Dyella</taxon>
    </lineage>
</organism>
<dbReference type="Pfam" id="PF00126">
    <property type="entry name" value="HTH_1"/>
    <property type="match status" value="1"/>
</dbReference>
<name>A0ABW8JYN5_9GAMM</name>
<evidence type="ECO:0000256" key="2">
    <source>
        <dbReference type="ARBA" id="ARBA00023015"/>
    </source>
</evidence>
<dbReference type="InterPro" id="IPR036388">
    <property type="entry name" value="WH-like_DNA-bd_sf"/>
</dbReference>
<evidence type="ECO:0000259" key="5">
    <source>
        <dbReference type="PROSITE" id="PS50931"/>
    </source>
</evidence>
<comment type="similarity">
    <text evidence="1">Belongs to the LysR transcriptional regulatory family.</text>
</comment>
<keyword evidence="7" id="KW-1185">Reference proteome</keyword>
<dbReference type="PRINTS" id="PR00039">
    <property type="entry name" value="HTHLYSR"/>
</dbReference>
<dbReference type="SUPFAM" id="SSF46785">
    <property type="entry name" value="Winged helix' DNA-binding domain"/>
    <property type="match status" value="1"/>
</dbReference>
<dbReference type="EMBL" id="JADIKM010000004">
    <property type="protein sequence ID" value="MFK2905211.1"/>
    <property type="molecule type" value="Genomic_DNA"/>
</dbReference>
<dbReference type="SUPFAM" id="SSF53850">
    <property type="entry name" value="Periplasmic binding protein-like II"/>
    <property type="match status" value="1"/>
</dbReference>
<dbReference type="InterPro" id="IPR000847">
    <property type="entry name" value="LysR_HTH_N"/>
</dbReference>
<evidence type="ECO:0000256" key="3">
    <source>
        <dbReference type="ARBA" id="ARBA00023125"/>
    </source>
</evidence>
<dbReference type="PROSITE" id="PS50931">
    <property type="entry name" value="HTH_LYSR"/>
    <property type="match status" value="1"/>
</dbReference>
<dbReference type="InterPro" id="IPR036390">
    <property type="entry name" value="WH_DNA-bd_sf"/>
</dbReference>
<comment type="caution">
    <text evidence="6">The sequence shown here is derived from an EMBL/GenBank/DDBJ whole genome shotgun (WGS) entry which is preliminary data.</text>
</comment>
<evidence type="ECO:0000313" key="7">
    <source>
        <dbReference type="Proteomes" id="UP001620460"/>
    </source>
</evidence>
<keyword evidence="2" id="KW-0805">Transcription regulation</keyword>
<dbReference type="Proteomes" id="UP001620460">
    <property type="component" value="Unassembled WGS sequence"/>
</dbReference>
<accession>A0ABW8JYN5</accession>
<evidence type="ECO:0000313" key="6">
    <source>
        <dbReference type="EMBL" id="MFK2905211.1"/>
    </source>
</evidence>
<dbReference type="PANTHER" id="PTHR30537:SF74">
    <property type="entry name" value="HTH-TYPE TRANSCRIPTIONAL REGULATOR TRPI"/>
    <property type="match status" value="1"/>
</dbReference>
<dbReference type="InterPro" id="IPR005119">
    <property type="entry name" value="LysR_subst-bd"/>
</dbReference>
<dbReference type="Pfam" id="PF03466">
    <property type="entry name" value="LysR_substrate"/>
    <property type="match status" value="1"/>
</dbReference>
<proteinExistence type="inferred from homology"/>
<dbReference type="Gene3D" id="3.40.190.10">
    <property type="entry name" value="Periplasmic binding protein-like II"/>
    <property type="match status" value="2"/>
</dbReference>
<protein>
    <submittedName>
        <fullName evidence="6">LysR family transcriptional regulator</fullName>
    </submittedName>
</protein>
<dbReference type="InterPro" id="IPR058163">
    <property type="entry name" value="LysR-type_TF_proteobact-type"/>
</dbReference>
<keyword evidence="3" id="KW-0238">DNA-binding</keyword>
<gene>
    <name evidence="6" type="ORF">ISP17_14705</name>
</gene>
<sequence length="300" mass="32192">MTDRELPPLNALRAFEAAARHQSVSRAADELHVTHGAVSRQLRLLEEALGRPLFTRQGRQLALTEAGEQLRDGAGAAFDQLRDAWASVRRPAQAPFVLGCAGSVLARWVIPRLDRLGRDLPELKLHLSAQEEPLTPALGGLDGALLIGAPPWPVNWQVSVLAPERIGPVVSPRYAGWSRLAGQPANALIDEPVLHTASRPQAWRDWSAAAGLPTPPHTLGQGFAHLYYLLEAALAGLGVAIAPEPLVADDLASGRLVAPWGFRQTSASWVLATPARGADPRAPSLARWLEHALASDEAVR</sequence>
<dbReference type="Gene3D" id="1.10.10.10">
    <property type="entry name" value="Winged helix-like DNA-binding domain superfamily/Winged helix DNA-binding domain"/>
    <property type="match status" value="1"/>
</dbReference>
<feature type="domain" description="HTH lysR-type" evidence="5">
    <location>
        <begin position="7"/>
        <end position="64"/>
    </location>
</feature>
<keyword evidence="4" id="KW-0804">Transcription</keyword>